<accession>G2DWN7</accession>
<dbReference type="GO" id="GO:0008253">
    <property type="term" value="F:5'-nucleotidase activity"/>
    <property type="evidence" value="ECO:0007669"/>
    <property type="project" value="UniProtKB-EC"/>
</dbReference>
<dbReference type="GO" id="GO:0005737">
    <property type="term" value="C:cytoplasm"/>
    <property type="evidence" value="ECO:0007669"/>
    <property type="project" value="InterPro"/>
</dbReference>
<dbReference type="PANTHER" id="PTHR31367">
    <property type="entry name" value="CYTOSOLIC 5'-NUCLEOTIDASE 1 FAMILY MEMBER"/>
    <property type="match status" value="1"/>
</dbReference>
<comment type="caution">
    <text evidence="1">The sequence shown here is derived from an EMBL/GenBank/DDBJ whole genome shotgun (WGS) entry which is preliminary data.</text>
</comment>
<organism evidence="1 2">
    <name type="scientific">Thiorhodococcus drewsii AZ1</name>
    <dbReference type="NCBI Taxonomy" id="765913"/>
    <lineage>
        <taxon>Bacteria</taxon>
        <taxon>Pseudomonadati</taxon>
        <taxon>Pseudomonadota</taxon>
        <taxon>Gammaproteobacteria</taxon>
        <taxon>Chromatiales</taxon>
        <taxon>Chromatiaceae</taxon>
        <taxon>Thiorhodococcus</taxon>
    </lineage>
</organism>
<dbReference type="OrthoDB" id="9778569at2"/>
<dbReference type="GO" id="GO:0000287">
    <property type="term" value="F:magnesium ion binding"/>
    <property type="evidence" value="ECO:0007669"/>
    <property type="project" value="InterPro"/>
</dbReference>
<protein>
    <submittedName>
        <fullName evidence="1">5'-nucleotidase</fullName>
        <ecNumber evidence="1">3.1.3.5</ecNumber>
    </submittedName>
</protein>
<dbReference type="RefSeq" id="WP_007039142.1">
    <property type="nucleotide sequence ID" value="NZ_AFWT01000002.1"/>
</dbReference>
<dbReference type="Proteomes" id="UP000004200">
    <property type="component" value="Unassembled WGS sequence"/>
</dbReference>
<dbReference type="AlphaFoldDB" id="G2DWN7"/>
<dbReference type="EMBL" id="AFWT01000002">
    <property type="protein sequence ID" value="EGV33737.1"/>
    <property type="molecule type" value="Genomic_DNA"/>
</dbReference>
<keyword evidence="2" id="KW-1185">Reference proteome</keyword>
<proteinExistence type="predicted"/>
<evidence type="ECO:0000313" key="2">
    <source>
        <dbReference type="Proteomes" id="UP000004200"/>
    </source>
</evidence>
<dbReference type="EC" id="3.1.3.5" evidence="1"/>
<keyword evidence="1" id="KW-0378">Hydrolase</keyword>
<dbReference type="eggNOG" id="ENOG502Z7TB">
    <property type="taxonomic scope" value="Bacteria"/>
</dbReference>
<dbReference type="GO" id="GO:0000166">
    <property type="term" value="F:nucleotide binding"/>
    <property type="evidence" value="ECO:0007669"/>
    <property type="project" value="InterPro"/>
</dbReference>
<evidence type="ECO:0000313" key="1">
    <source>
        <dbReference type="EMBL" id="EGV33737.1"/>
    </source>
</evidence>
<name>G2DWN7_9GAMM</name>
<gene>
    <name evidence="1" type="ORF">ThidrDRAFT_0426</name>
</gene>
<dbReference type="PANTHER" id="PTHR31367:SF5">
    <property type="entry name" value="CYTOSOLIC 5'-NUCLEOTIDASE 1A"/>
    <property type="match status" value="1"/>
</dbReference>
<dbReference type="InterPro" id="IPR010394">
    <property type="entry name" value="5-nucleotidase"/>
</dbReference>
<dbReference type="PATRIC" id="fig|765913.3.peg.431"/>
<dbReference type="Pfam" id="PF06189">
    <property type="entry name" value="5-nucleotidase"/>
    <property type="match status" value="1"/>
</dbReference>
<sequence>MSVGSKDIEAVRLVVAISSRALFDLSESHRVFETQGVDAYREYQVAHESDILSPGVAFPLVKKLMSLNATLEQRGRVEVILLSRNSSDTGLRVLTSAHHHGLDITRAAFTGGASPYRYVSAFGAHLFLSADPMDVRLALDAGCAAATVLPASAPSAEGHEGQVRIAFDGDAVLFSDEAERLFRREGLDVFNASEFASAHEPLASGPFKGFLVAVHRLQALFPQDASPLRTALVTSRGAPSHERVIRTLRDWGIRIDEALFLGGMRKADFLRAFDADIFFDDQEAHCEAASLHVATGHVPHGVANG</sequence>
<dbReference type="GO" id="GO:0009117">
    <property type="term" value="P:nucleotide metabolic process"/>
    <property type="evidence" value="ECO:0007669"/>
    <property type="project" value="InterPro"/>
</dbReference>
<dbReference type="STRING" id="765913.ThidrDRAFT_0426"/>
<reference evidence="1 2" key="1">
    <citation type="submission" date="2011-06" db="EMBL/GenBank/DDBJ databases">
        <title>The draft genome of Thiorhodococcus drewsii AZ1.</title>
        <authorList>
            <consortium name="US DOE Joint Genome Institute (JGI-PGF)"/>
            <person name="Lucas S."/>
            <person name="Han J."/>
            <person name="Lapidus A."/>
            <person name="Cheng J.-F."/>
            <person name="Goodwin L."/>
            <person name="Pitluck S."/>
            <person name="Peters L."/>
            <person name="Land M.L."/>
            <person name="Hauser L."/>
            <person name="Vogl K."/>
            <person name="Liu Z."/>
            <person name="Imhoff J."/>
            <person name="Thiel V."/>
            <person name="Frigaard N.-U."/>
            <person name="Bryant D.A."/>
            <person name="Woyke T.J."/>
        </authorList>
    </citation>
    <scope>NUCLEOTIDE SEQUENCE [LARGE SCALE GENOMIC DNA]</scope>
    <source>
        <strain evidence="1 2">AZ1</strain>
    </source>
</reference>